<feature type="region of interest" description="Disordered" evidence="1">
    <location>
        <begin position="69"/>
        <end position="152"/>
    </location>
</feature>
<accession>A0A8J5IC08</accession>
<organism evidence="2 3">
    <name type="scientific">Phytophthora aleatoria</name>
    <dbReference type="NCBI Taxonomy" id="2496075"/>
    <lineage>
        <taxon>Eukaryota</taxon>
        <taxon>Sar</taxon>
        <taxon>Stramenopiles</taxon>
        <taxon>Oomycota</taxon>
        <taxon>Peronosporomycetes</taxon>
        <taxon>Peronosporales</taxon>
        <taxon>Peronosporaceae</taxon>
        <taxon>Phytophthora</taxon>
    </lineage>
</organism>
<feature type="compositionally biased region" description="Polar residues" evidence="1">
    <location>
        <begin position="97"/>
        <end position="114"/>
    </location>
</feature>
<dbReference type="AlphaFoldDB" id="A0A8J5IC08"/>
<feature type="compositionally biased region" description="Low complexity" evidence="1">
    <location>
        <begin position="126"/>
        <end position="135"/>
    </location>
</feature>
<dbReference type="Proteomes" id="UP000709295">
    <property type="component" value="Unassembled WGS sequence"/>
</dbReference>
<protein>
    <submittedName>
        <fullName evidence="2">Uncharacterized protein</fullName>
    </submittedName>
</protein>
<feature type="compositionally biased region" description="Polar residues" evidence="1">
    <location>
        <begin position="69"/>
        <end position="90"/>
    </location>
</feature>
<evidence type="ECO:0000313" key="2">
    <source>
        <dbReference type="EMBL" id="KAG6955658.1"/>
    </source>
</evidence>
<dbReference type="EMBL" id="JAENGY010000855">
    <property type="protein sequence ID" value="KAG6955658.1"/>
    <property type="molecule type" value="Genomic_DNA"/>
</dbReference>
<proteinExistence type="predicted"/>
<evidence type="ECO:0000256" key="1">
    <source>
        <dbReference type="SAM" id="MobiDB-lite"/>
    </source>
</evidence>
<keyword evidence="3" id="KW-1185">Reference proteome</keyword>
<comment type="caution">
    <text evidence="2">The sequence shown here is derived from an EMBL/GenBank/DDBJ whole genome shotgun (WGS) entry which is preliminary data.</text>
</comment>
<reference evidence="2" key="1">
    <citation type="submission" date="2021-01" db="EMBL/GenBank/DDBJ databases">
        <title>Phytophthora aleatoria, a newly-described species from Pinus radiata is distinct from Phytophthora cactorum isolates based on comparative genomics.</title>
        <authorList>
            <person name="Mcdougal R."/>
            <person name="Panda P."/>
            <person name="Williams N."/>
            <person name="Studholme D.J."/>
        </authorList>
    </citation>
    <scope>NUCLEOTIDE SEQUENCE</scope>
    <source>
        <strain evidence="2">NZFS 4037</strain>
    </source>
</reference>
<gene>
    <name evidence="2" type="ORF">JG688_00011779</name>
</gene>
<evidence type="ECO:0000313" key="3">
    <source>
        <dbReference type="Proteomes" id="UP000709295"/>
    </source>
</evidence>
<name>A0A8J5IC08_9STRA</name>
<sequence length="152" mass="16431">MEAALSFIDEFAGELSVEVPSLTDSTTSASSTVSLEELLAPDDEEEASLLPLSDSPVPVDTLVNENLQLNQRQLTPCPTPTQESSNSPATTEKEAGSLQSELRPRTTTQRTLCTENRGGRSRNAISSDPASPRSCRSARRDHVETKQAIAFR</sequence>